<evidence type="ECO:0000313" key="1">
    <source>
        <dbReference type="EMBL" id="CCI15874.1"/>
    </source>
</evidence>
<name>I4H1F0_MICAE</name>
<evidence type="ECO:0008006" key="3">
    <source>
        <dbReference type="Google" id="ProtNLM"/>
    </source>
</evidence>
<dbReference type="Proteomes" id="UP000003613">
    <property type="component" value="Unassembled WGS sequence"/>
</dbReference>
<dbReference type="EMBL" id="CAIM01000071">
    <property type="protein sequence ID" value="CCI15874.1"/>
    <property type="molecule type" value="Genomic_DNA"/>
</dbReference>
<accession>I4H1F0</accession>
<dbReference type="AlphaFoldDB" id="I4H1F0"/>
<protein>
    <recommendedName>
        <fullName evidence="3">Sigma-70 family RNA polymerase sigma factor</fullName>
    </recommendedName>
</protein>
<reference evidence="1 2" key="1">
    <citation type="submission" date="2012-04" db="EMBL/GenBank/DDBJ databases">
        <authorList>
            <person name="Genoscope - CEA"/>
        </authorList>
    </citation>
    <scope>NUCLEOTIDE SEQUENCE [LARGE SCALE GENOMIC DNA]</scope>
    <source>
        <strain evidence="1 2">9807</strain>
    </source>
</reference>
<gene>
    <name evidence="1" type="ORF">MICAF_1620004</name>
</gene>
<organism evidence="1 2">
    <name type="scientific">Microcystis aeruginosa PCC 9807</name>
    <dbReference type="NCBI Taxonomy" id="1160283"/>
    <lineage>
        <taxon>Bacteria</taxon>
        <taxon>Bacillati</taxon>
        <taxon>Cyanobacteriota</taxon>
        <taxon>Cyanophyceae</taxon>
        <taxon>Oscillatoriophycideae</taxon>
        <taxon>Chroococcales</taxon>
        <taxon>Microcystaceae</taxon>
        <taxon>Microcystis</taxon>
    </lineage>
</organism>
<proteinExistence type="predicted"/>
<evidence type="ECO:0000313" key="2">
    <source>
        <dbReference type="Proteomes" id="UP000003613"/>
    </source>
</evidence>
<comment type="caution">
    <text evidence="1">The sequence shown here is derived from an EMBL/GenBank/DDBJ whole genome shotgun (WGS) entry which is preliminary data.</text>
</comment>
<sequence>MTRIARSPLPKVLSLFAITERRHIEHQRSRIWIIKMDELERIVDELALEAKSYPTGSKDRQKCLTKLTKAILQSQPSCTNYRNLPHPIYMELQNEAIQKVFFQLYDKKLDEYDPAKSHILHWFRETLRYRFLDLCEEHLKIRRFQENNKKKRVRDEFLDAPFRDEFLDAPSGRTLLDLIEQPETVPNRHREYEQLRRLIEKDPTGQFRKAHIGNHEEANFQAIILGRLDGRSLNDLSEEWKIPVPVISAFYQRNIQKFKPIFRENLDT</sequence>
<dbReference type="HOGENOM" id="CLU_077415_1_0_3"/>